<dbReference type="InterPro" id="IPR011050">
    <property type="entry name" value="Pectin_lyase_fold/virulence"/>
</dbReference>
<name>A0ABU3MJU9_9PROT</name>
<reference evidence="1 2" key="1">
    <citation type="journal article" date="2019" name="Microb. Pathog.">
        <title>Comparison of VITEK 2, MALDI-TOF MS, 16S rRNA gene sequencing, and whole-genome sequencing for identification of Roseomonas mucosa.</title>
        <authorList>
            <person name="Rudolph W.W."/>
            <person name="Gunzer F."/>
            <person name="Trauth M."/>
            <person name="Bunk B."/>
            <person name="Bigge R."/>
            <person name="Schrottner P."/>
        </authorList>
    </citation>
    <scope>NUCLEOTIDE SEQUENCE [LARGE SCALE GENOMIC DNA]</scope>
    <source>
        <strain evidence="1 2">DSM 103800</strain>
    </source>
</reference>
<dbReference type="SUPFAM" id="SSF51126">
    <property type="entry name" value="Pectin lyase-like"/>
    <property type="match status" value="1"/>
</dbReference>
<sequence>MPNVMLDDYGAKGDGKFDNAPALERAKKAAKGGEIHLTAGGKYRLSRHVPFQDGEGQIIGAMGASIWVDADA</sequence>
<proteinExistence type="predicted"/>
<comment type="caution">
    <text evidence="1">The sequence shown here is derived from an EMBL/GenBank/DDBJ whole genome shotgun (WGS) entry which is preliminary data.</text>
</comment>
<protein>
    <recommendedName>
        <fullName evidence="3">Pectate lyase superfamily protein domain-containing protein</fullName>
    </recommendedName>
</protein>
<gene>
    <name evidence="1" type="ORF">RQ831_18260</name>
</gene>
<dbReference type="EMBL" id="JAVVDO010000041">
    <property type="protein sequence ID" value="MDT8333000.1"/>
    <property type="molecule type" value="Genomic_DNA"/>
</dbReference>
<evidence type="ECO:0000313" key="2">
    <source>
        <dbReference type="Proteomes" id="UP001258945"/>
    </source>
</evidence>
<accession>A0ABU3MJU9</accession>
<organism evidence="1 2">
    <name type="scientific">Roseomonas gilardii</name>
    <dbReference type="NCBI Taxonomy" id="257708"/>
    <lineage>
        <taxon>Bacteria</taxon>
        <taxon>Pseudomonadati</taxon>
        <taxon>Pseudomonadota</taxon>
        <taxon>Alphaproteobacteria</taxon>
        <taxon>Acetobacterales</taxon>
        <taxon>Roseomonadaceae</taxon>
        <taxon>Roseomonas</taxon>
    </lineage>
</organism>
<dbReference type="InterPro" id="IPR012334">
    <property type="entry name" value="Pectin_lyas_fold"/>
</dbReference>
<dbReference type="RefSeq" id="WP_314284022.1">
    <property type="nucleotide sequence ID" value="NZ_JAVVDO010000041.1"/>
</dbReference>
<evidence type="ECO:0000313" key="1">
    <source>
        <dbReference type="EMBL" id="MDT8333000.1"/>
    </source>
</evidence>
<evidence type="ECO:0008006" key="3">
    <source>
        <dbReference type="Google" id="ProtNLM"/>
    </source>
</evidence>
<dbReference type="Gene3D" id="2.160.20.10">
    <property type="entry name" value="Single-stranded right-handed beta-helix, Pectin lyase-like"/>
    <property type="match status" value="1"/>
</dbReference>
<dbReference type="Proteomes" id="UP001258945">
    <property type="component" value="Unassembled WGS sequence"/>
</dbReference>
<keyword evidence="2" id="KW-1185">Reference proteome</keyword>